<dbReference type="RefSeq" id="WP_184093638.1">
    <property type="nucleotide sequence ID" value="NZ_AP023367.1"/>
</dbReference>
<dbReference type="Gene3D" id="3.60.21.10">
    <property type="match status" value="1"/>
</dbReference>
<dbReference type="InterPro" id="IPR006179">
    <property type="entry name" value="5_nucleotidase/apyrase"/>
</dbReference>
<dbReference type="InterPro" id="IPR029052">
    <property type="entry name" value="Metallo-depent_PP-like"/>
</dbReference>
<dbReference type="Pfam" id="PF01476">
    <property type="entry name" value="LysM"/>
    <property type="match status" value="1"/>
</dbReference>
<keyword evidence="4" id="KW-1185">Reference proteome</keyword>
<dbReference type="GO" id="GO:0000166">
    <property type="term" value="F:nucleotide binding"/>
    <property type="evidence" value="ECO:0007669"/>
    <property type="project" value="UniProtKB-KW"/>
</dbReference>
<proteinExistence type="inferred from homology"/>
<dbReference type="CDD" id="cd00118">
    <property type="entry name" value="LysM"/>
    <property type="match status" value="1"/>
</dbReference>
<name>A0A6S6R3C4_9FIRM</name>
<dbReference type="Gene3D" id="3.90.780.10">
    <property type="entry name" value="5'-Nucleotidase, C-terminal domain"/>
    <property type="match status" value="1"/>
</dbReference>
<dbReference type="SUPFAM" id="SSF55816">
    <property type="entry name" value="5'-nucleotidase (syn. UDP-sugar hydrolase), C-terminal domain"/>
    <property type="match status" value="1"/>
</dbReference>
<dbReference type="PANTHER" id="PTHR11575:SF24">
    <property type="entry name" value="5'-NUCLEOTIDASE"/>
    <property type="match status" value="1"/>
</dbReference>
<dbReference type="InterPro" id="IPR018392">
    <property type="entry name" value="LysM"/>
</dbReference>
<feature type="chain" id="PRO_5041746954" evidence="2">
    <location>
        <begin position="27"/>
        <end position="626"/>
    </location>
</feature>
<dbReference type="PRINTS" id="PR01607">
    <property type="entry name" value="APYRASEFAMLY"/>
</dbReference>
<gene>
    <name evidence="3" type="ORF">acsn021_34180</name>
</gene>
<dbReference type="PANTHER" id="PTHR11575">
    <property type="entry name" value="5'-NUCLEOTIDASE-RELATED"/>
    <property type="match status" value="1"/>
</dbReference>
<dbReference type="AlphaFoldDB" id="A0A6S6R3C4"/>
<evidence type="ECO:0000313" key="4">
    <source>
        <dbReference type="Proteomes" id="UP000515561"/>
    </source>
</evidence>
<dbReference type="Pfam" id="PF00149">
    <property type="entry name" value="Metallophos"/>
    <property type="match status" value="1"/>
</dbReference>
<keyword evidence="1 2" id="KW-0732">Signal</keyword>
<dbReference type="InterPro" id="IPR036907">
    <property type="entry name" value="5'-Nucleotdase_C_sf"/>
</dbReference>
<dbReference type="Pfam" id="PF02872">
    <property type="entry name" value="5_nucleotid_C"/>
    <property type="match status" value="1"/>
</dbReference>
<accession>A0A6S6R3C4</accession>
<dbReference type="InterPro" id="IPR008334">
    <property type="entry name" value="5'-Nucleotdase_C"/>
</dbReference>
<dbReference type="SUPFAM" id="SSF54106">
    <property type="entry name" value="LysM domain"/>
    <property type="match status" value="1"/>
</dbReference>
<dbReference type="Proteomes" id="UP000515561">
    <property type="component" value="Chromosome"/>
</dbReference>
<dbReference type="EMBL" id="AP023367">
    <property type="protein sequence ID" value="BCJ95849.1"/>
    <property type="molecule type" value="Genomic_DNA"/>
</dbReference>
<dbReference type="InterPro" id="IPR036779">
    <property type="entry name" value="LysM_dom_sf"/>
</dbReference>
<dbReference type="SMART" id="SM00257">
    <property type="entry name" value="LysM"/>
    <property type="match status" value="1"/>
</dbReference>
<dbReference type="GO" id="GO:0016787">
    <property type="term" value="F:hydrolase activity"/>
    <property type="evidence" value="ECO:0007669"/>
    <property type="project" value="UniProtKB-KW"/>
</dbReference>
<dbReference type="KEGG" id="acel:acsn021_34180"/>
<sequence>MKRFGKVLSLLLIFCFCFSYVSKVSAEEALFLDKQDLTGYTVILHTNDSHGRAVPDSYNGYMGFTAVSALRAYYEKQGAQVLVMDAGDTLHGLPIATLEKGESIVQFMKLAGYDVMTPGNHDFNYGTTRLLELEDKMDFPLLSANIVKKDTKELLLKDNIIIEKNGVKYGIFGLSTPETAYKTNPNNVTTIEFTDPVEAAKKEVTALKSAGAQIIISLAHLGLDESSEVTSKLVAEKVEGIDLIVDGHSHTTLQDGLMVKDTLIVSTGDYIRNIGVVAIDKSGNMKAALVNSSAFTLTDEAIDKEAADITAAQEKLLSEVVGKTSVYLDGVRENVRTKETNLGNLATDAFRKATGADVAITNGGGIRASIEIGTITKKDLVTVFPFGNFIVTKNITGKALLEALEVGVASYPETLGGFPQVSGITFQIDVTKPAGSRVVKAVINGERVNPEKIYQIATNDFMAAGGDGYTMFNEFATVNEYGSMEEIIIDYIKEVKTINAKDESRITVLEVSKEEEKTVTEEPSKSGESKADGKNNTKTDIKSGSKTDSKAETKETAVSKDKNKTESKSSEEHTIYVVVKGDNLSKISLKFYGTQTKWRDIYELNKENISNPDSIFIGQKLKMSGK</sequence>
<keyword evidence="2" id="KW-0378">Hydrolase</keyword>
<dbReference type="Gene3D" id="3.10.350.10">
    <property type="entry name" value="LysM domain"/>
    <property type="match status" value="1"/>
</dbReference>
<organism evidence="3 4">
    <name type="scientific">Anaerocolumna cellulosilytica</name>
    <dbReference type="NCBI Taxonomy" id="433286"/>
    <lineage>
        <taxon>Bacteria</taxon>
        <taxon>Bacillati</taxon>
        <taxon>Bacillota</taxon>
        <taxon>Clostridia</taxon>
        <taxon>Lachnospirales</taxon>
        <taxon>Lachnospiraceae</taxon>
        <taxon>Anaerocolumna</taxon>
    </lineage>
</organism>
<feature type="signal peptide" evidence="2">
    <location>
        <begin position="1"/>
        <end position="26"/>
    </location>
</feature>
<evidence type="ECO:0000313" key="3">
    <source>
        <dbReference type="EMBL" id="BCJ95849.1"/>
    </source>
</evidence>
<keyword evidence="2" id="KW-0547">Nucleotide-binding</keyword>
<evidence type="ECO:0000256" key="2">
    <source>
        <dbReference type="RuleBase" id="RU362119"/>
    </source>
</evidence>
<evidence type="ECO:0000256" key="1">
    <source>
        <dbReference type="ARBA" id="ARBA00022729"/>
    </source>
</evidence>
<dbReference type="InterPro" id="IPR004843">
    <property type="entry name" value="Calcineurin-like_PHP"/>
</dbReference>
<dbReference type="GO" id="GO:0009166">
    <property type="term" value="P:nucleotide catabolic process"/>
    <property type="evidence" value="ECO:0007669"/>
    <property type="project" value="InterPro"/>
</dbReference>
<dbReference type="PROSITE" id="PS51782">
    <property type="entry name" value="LYSM"/>
    <property type="match status" value="1"/>
</dbReference>
<reference evidence="3 4" key="1">
    <citation type="journal article" date="2016" name="Int. J. Syst. Evol. Microbiol.">
        <title>Descriptions of Anaerotaenia torta gen. nov., sp. nov. and Anaerocolumna cellulosilytica gen. nov., sp. nov. isolated from a methanogenic reactor of cattle waste.</title>
        <authorList>
            <person name="Uek A."/>
            <person name="Ohtaki Y."/>
            <person name="Kaku N."/>
            <person name="Ueki K."/>
        </authorList>
    </citation>
    <scope>NUCLEOTIDE SEQUENCE [LARGE SCALE GENOMIC DNA]</scope>
    <source>
        <strain evidence="3 4">SN021</strain>
    </source>
</reference>
<comment type="similarity">
    <text evidence="2">Belongs to the 5'-nucleotidase family.</text>
</comment>
<dbReference type="SUPFAM" id="SSF56300">
    <property type="entry name" value="Metallo-dependent phosphatases"/>
    <property type="match status" value="1"/>
</dbReference>
<protein>
    <submittedName>
        <fullName evidence="3">Metallophosphatase</fullName>
    </submittedName>
</protein>